<dbReference type="RefSeq" id="WP_072818132.1">
    <property type="nucleotide sequence ID" value="NZ_LT670849.1"/>
</dbReference>
<proteinExistence type="predicted"/>
<name>A0A1M7TRW9_9BRAD</name>
<dbReference type="OrthoDB" id="8091029at2"/>
<reference evidence="2" key="1">
    <citation type="submission" date="2016-11" db="EMBL/GenBank/DDBJ databases">
        <authorList>
            <person name="Varghese N."/>
            <person name="Submissions S."/>
        </authorList>
    </citation>
    <scope>NUCLEOTIDE SEQUENCE [LARGE SCALE GENOMIC DNA]</scope>
    <source>
        <strain evidence="2">GAS401</strain>
    </source>
</reference>
<dbReference type="AlphaFoldDB" id="A0A1M7TRW9"/>
<dbReference type="Proteomes" id="UP000184096">
    <property type="component" value="Chromosome I"/>
</dbReference>
<accession>A0A1M7TRW9</accession>
<gene>
    <name evidence="1" type="ORF">SAMN05444170_2487</name>
</gene>
<keyword evidence="2" id="KW-1185">Reference proteome</keyword>
<organism evidence="1 2">
    <name type="scientific">Bradyrhizobium erythrophlei</name>
    <dbReference type="NCBI Taxonomy" id="1437360"/>
    <lineage>
        <taxon>Bacteria</taxon>
        <taxon>Pseudomonadati</taxon>
        <taxon>Pseudomonadota</taxon>
        <taxon>Alphaproteobacteria</taxon>
        <taxon>Hyphomicrobiales</taxon>
        <taxon>Nitrobacteraceae</taxon>
        <taxon>Bradyrhizobium</taxon>
    </lineage>
</organism>
<sequence>MKVIYAGGFVILFVVQTVPARSGELAGYLQSYCSRSDLDPSDQAICRNISKRPARAKAIANKVVKPDTTPVPPPKAMTASTNPLTQPGCWDYSKRIFVRADPLDNFYYDLDPQASSSSTDAKGATASYTNDQLAKTQNATVNGRVSYLAFGAHCQDNPREPFVLGYAVAPFVSANGSWADPAKKGTNSALRAGTDIGIAVSTTEWFIKDHFWYLSPFYQTDFSGFARVQGATLAYEPVAPLLALGATGAGSPYYSFFWQFRAETDWLNVNEVGLTNLTKGDTAHYGAIVRTHLGLFPIRDENHLWPDWLVGRFSIIGTAQYFRDSRTNADLPYYSIALQYKLGSCKSTDSSAPKTGDVAQCVIPGTSSVSLEYDNGTDKDTLVKVNQVLLKFGFAL</sequence>
<evidence type="ECO:0000313" key="1">
    <source>
        <dbReference type="EMBL" id="SHN73477.1"/>
    </source>
</evidence>
<evidence type="ECO:0000313" key="2">
    <source>
        <dbReference type="Proteomes" id="UP000184096"/>
    </source>
</evidence>
<protein>
    <submittedName>
        <fullName evidence="1">Uncharacterized protein</fullName>
    </submittedName>
</protein>
<dbReference type="EMBL" id="LT670849">
    <property type="protein sequence ID" value="SHN73477.1"/>
    <property type="molecule type" value="Genomic_DNA"/>
</dbReference>